<sequence length="3972" mass="412981">MLSKMRHPESTQDETEVTLKTEAEAGASGYSVTGGGDQGIFIKQVLKDSSAAKLFSLREGDQLLSTTIFFDNIKYEDALKILQYSEPYKVQFKIKRKLPAAEDEEWAAGEAEHGPKGSEKQDQDVADGCTETPTKMLEGDGDQERLISKAREDRGRRPQRERLSWPKFQSIKTKRRPGPRRSHSSSEAYERGDVPDVSPTSTDTEAQLPAEERERRAGPGSQQKTRFLSLRFRMGSGKAAGLEGRGAPGGTVQAGVLEEAVPGEEGQGAAVVAADSRRKDSMAGVQEEAEPPTEPGLSLEGTLGEGAGLAPRSRKKKKEAKVQEETVPQRTSGVGAAPGCREEGPREGGQGLEIGIARLSLQEPRDQDSQDGQEPEFQIRIPTLKTPKFTFPKGKALGAKGAGTALHLEDRQGGYPGEDLGTKEDGGGEPDAQGRPAPVQKPDQEDRGTQEYATEKRVQDTKGRDRDVGGREGKTKMLKFKLPSFGWSPGKEQKGDAVKQPQETEKEENMLLSLQTDICQEDGGIRSRREKEMELPEQKLPQKETMDKKEEPAAGIGLKGHLPKVHVPGIKVPKVDLKAPQVDIKGPKLEVKGAKGEVTAPDLEVSLPSVEVDTQAPGAKLEGDLALGDKEVAAKEKKFKMPKFKMPSFGVSAPGKSIEAAVDVSLPKAQADVSLQSVQADVKTSDLSIELPPAELDVKAAEAAVKLPEGQLPEVELKEPAAGIGLKGHLPKVHVPGIKVDLMAPQVDIKGPKFEVKGAKGEVTAPDLEVSLPSVEVDTQAPGAKLEGVLALGDKEVGAKDSKFKMPKFKIPSFGVSVPGKSIEAAVDVSLPKAQADVSLSSVQADVKTSDLSIELPSAELDVKAAEAAVKLPEGHLPEVELKEPAAGIGLKGHLPKVHVPGIKVPKVDLKAPQVDIKGPKLEVKSAKGEVTAPDLEVSLPSVEVDTQAPGAKLEGVLALGDKEVGAKDSKFKMPKFKMPSFGVAVPGKSIEAAVDVSLPKAQADVSLPSVQADVKTSDLSIELPPAEQDVKAAEAAVKLPEGHLPEVELKEPAAGIGLKGHLPKVHVPGIKVPKVDLKAPQVDIKGPKLEVKGAKGEVTAPDLDVSLPSVEVDTQAPGAKLEGDLALGDKEVAAKEKKFKMPKFKMPSFGVSAPGKSIEAAVDVSLPKAQADVSLPSVQADVKTSDLSIELPPAELDVKATEAAVKLPEGHLPEVELKEPAAGIGLKGHLPKVHVPGIKVPKVDLKAPQVDIKGPKLEVKGAKGEVTAPDIEVSLPSVEVDTEAPGAKLEGDLALGDKEVGAKDSKFKMPKFKIPSFGVSAPGKSIEAAVDVSLPKAQADVSLQSVQADVKTSDLSIELPPAELDVKAAEAAVKLPEGQLPEVELKEPAAGIGLKGHLPKVHVPGIKVDLMAPQVDIKGPKFEVKGAKGEVTAPDLEVSLPSVEVDTQAPGAKLEGVLALGDKEVGAKDSKFKMPKFKMPSFGVAVPGKSIEAAVDVSLPKAQADVSLPSVQADVKTSDLSIELPPAEQDVKAAEAAVKLPEGHLPEVELKEPAAGIGLKGHLPKVHVPGIKVPKVDLKAPQVDIKGPKLEVKGAKGEVTAPDLDVSLPSVEVDTQAPGAKLEGDLALGDKEVAAKEKKFKMPKFKMPSFGVSAPGKSIEAAVDVSLPKAQADVSLQSVQADVKTSDLSIELPPAELDVKATEAAVKLPEGQLPEVELKEPAAGIGLKGHLPKVHVPGIKVPKVDLKAPQVDIKGPKLEVKSAKGEVTAPDLEVSLPSVEVDTQAPGAKLEGDLALGDKEVAAKDSKFKMPKFKMPSFGVSAPGKSIEAAVDVSLPKAQADVSLQSVQADVKTSDLSIELPPAELDVKAAEAAVKLPEGHLPEVELKEPAAGIGLKGHLPKVHVPGIKVPKVDLKAPQVDIKGPKLEVKGAKGEVTAPDLEVSLPSVEVDTQAPGAKLEGVLALGDKEVAAKDSKFKMPKFKMPSFGVSAPGKSIEAAVDVSLPKAQADVSLPSVQADVKTSDLSIELPPAELDVKAAEAAVKLPEGHLPEVELKEPAAGIGLKGHLPKVHVPCIKVPKVDLKAPQVDIKGPKLEVKGAKGEVTAPDLDVSLPSVEVDTEAPGAKLEGDLALGDKEVAAKEKKFKMPKFKMPSFGVSAPGKSIEAAVDVSLPNAQTDVSLPSVQADVKTSDLSIELPPAELDVKAAEAAVKLPEGQLPEVELKEPAAGIGLKGHLPKVHVPGIKVPKVDLKAPQVDIKGPKLEVKSAKGEVTAPDLEVSLPSVEVDTQAPGAKLEGVLALGDKEVAAKDSKFKMPKFKMPSFGVSAPGKSIEAAVDVSLPKAQADVSLPSVQADVKTSDLSIELPPAELDVKAAEAAVKLPEGHLPEVELKEPAAGIGLKGHLPKVHVPGIKVPKVDLKAPQVDIKGPKLEVKSAKGEVTAPDLDVSLPSVEVDTEAPGAKLEGDLALGDKEVAAKEKKFKMPKFKMPSFGVSAPGKSIEAAVDVSLPNAQTDVSLPSVQADVKTSDLSIELPPAELDVKAAEAAVKLPEGQLPEVELKEPAAGIGLKGHLPKVHVPGIKVDLMAPQVDIKGPKLEVKGAKGEVTAPDLDVSLPSVEVDTEAPGAKLEGVLALGDKEVGAKDSKFKMPTFKMPSFGVSAPGKSIEAAVDVSLPKAQADVSLPSVQADVKTSDLSIELPSAELDVKAAEAAIKLPEGHLPEVELKEPAAGIGLKGHLPKVHVPGIKVPKVDLKAPQVDIKGPKLEVKGAKGEVTAPDLEVSLPSVEVDTQAPGAKLEGVLALGDKEVGAKDSKFHIHKGSVLFFEEASTKVSGISAEVVESVVGSDIVRFSGKITCVKVSPDHSVPEAGVNGCLPVEKSDGETVVKKSILRIPDVFSSAGKISEESAAVADSGFPVSPSPCAEPAELSVGVSCAEAVFTREPSLPAPRPPCPSFPSETLHLSRGQVESPTRSTDGGVTLTKYQVTLPRAAVPAELPLEPGSGSQQDACFPGTDSPALLQPQDGVAVSQTDSPVSPADPLLPPAYGRVTFPKFHRPKFGFSIPKAAGRELEPRAVEFVPTPSPPGAVWGPASAAEGAPELGSPGSQPPCSGVSVSGSADVAVSAAGEAMAEDADREGKGSPLKMLKFKLPSFRRSPKKGARPLGEPGHSLEEAELGVTVDTGPTCVPPGLPVAPTEVGVDAPLEKDVGEGATKTPGCAHVGPAPPRMQASVRGAGLPPGDPAASASRLPAEGDSHASQKASGEGGAGDTGTVVDLPEGVGVDPHLPQVHSAHLGFSRPDLRPSAAKVATSSASGPLPRHGLPLGDGSQGPGPGDTSASQPHVEVAAPLAGDPLSPSCGTADAAALVRQSPEEGAVAGVPGSQRGWFRAPALRLPGVQRPAEARGGEGLPGPPVQAPAASAPAEGPGAPGSEGTAPMSLQPPEAGAESTCGTDVLKRNLDIRGLELHCPPAQAPAAHLSTPEVRVRPGEGCLPLHVPSGRLSETQAPAGETGRAPAGPPGLDLAGGAGGAEDRSSQPEGPVRLRASSTGLPSQVSVVNMGQPWEGSVLTVKLPRLDMPRFTFPDPSSEADVFIPTVSEVRCPGSSLGDALRTQSPGDWGASILKAGAGVPGEQPVALDLSPEDSPISKVRVHIQGAQVESPEVTVRKVTAELEDLSGPEAFSTQIVRESEIPASKIQTASYGFSLLKVKIPEPPRQVRVQDPRPREGSGEASKRDAPEADPVSGDLQPDTGEPFEVIMSSTGVPERPAFTPEVCPGLQGVDSCSDEEAAEILDFPPEEDSGEAAACPAAEDRALQEKPEGKRSSGLFRSWLPNIGFSSSGEETCADPREEVRRSAPIQTQPGVPPEAQLPKKQEKAGWFRLPKLGFSSSPTKMSKSPEDEAALAEQKPQEEAITFFDARESFSPEDKEEGDQAEAAGAGPGTRAMVTPAARTELILLEQDRGARDVPAPGPATK</sequence>
<organism evidence="1 2">
    <name type="scientific">Camelus bactrianus</name>
    <name type="common">Bactrian camel</name>
    <dbReference type="NCBI Taxonomy" id="9837"/>
    <lineage>
        <taxon>Eukaryota</taxon>
        <taxon>Metazoa</taxon>
        <taxon>Chordata</taxon>
        <taxon>Craniata</taxon>
        <taxon>Vertebrata</taxon>
        <taxon>Euteleostomi</taxon>
        <taxon>Mammalia</taxon>
        <taxon>Eutheria</taxon>
        <taxon>Laurasiatheria</taxon>
        <taxon>Artiodactyla</taxon>
        <taxon>Tylopoda</taxon>
        <taxon>Camelidae</taxon>
        <taxon>Camelus</taxon>
    </lineage>
</organism>
<proteinExistence type="predicted"/>
<gene>
    <name evidence="2" type="primary">AHNAK2</name>
</gene>
<dbReference type="Proteomes" id="UP001732780">
    <property type="component" value="Chromosome 6"/>
</dbReference>
<protein>
    <submittedName>
        <fullName evidence="2">Protein AHNAK2 isoform X1</fullName>
    </submittedName>
</protein>
<accession>A0AC58QFB1</accession>
<dbReference type="RefSeq" id="XP_074220977.1">
    <property type="nucleotide sequence ID" value="XM_074364876.1"/>
</dbReference>
<name>A0AC58QFB1_CAMBA</name>
<reference evidence="2" key="1">
    <citation type="submission" date="2025-08" db="UniProtKB">
        <authorList>
            <consortium name="RefSeq"/>
        </authorList>
    </citation>
    <scope>IDENTIFICATION</scope>
    <source>
        <tissue evidence="2">Blood</tissue>
    </source>
</reference>
<evidence type="ECO:0000313" key="2">
    <source>
        <dbReference type="RefSeq" id="XP_074220977.1"/>
    </source>
</evidence>
<evidence type="ECO:0000313" key="1">
    <source>
        <dbReference type="Proteomes" id="UP001732780"/>
    </source>
</evidence>
<keyword evidence="1" id="KW-1185">Reference proteome</keyword>